<organism evidence="6 8">
    <name type="scientific">Eisenbergiella tayi</name>
    <dbReference type="NCBI Taxonomy" id="1432052"/>
    <lineage>
        <taxon>Bacteria</taxon>
        <taxon>Bacillati</taxon>
        <taxon>Bacillota</taxon>
        <taxon>Clostridia</taxon>
        <taxon>Lachnospirales</taxon>
        <taxon>Lachnospiraceae</taxon>
        <taxon>Eisenbergiella</taxon>
    </lineage>
</organism>
<evidence type="ECO:0000256" key="4">
    <source>
        <dbReference type="ARBA" id="ARBA00023295"/>
    </source>
</evidence>
<feature type="domain" description="Alpha galactosidase C-terminal" evidence="5">
    <location>
        <begin position="584"/>
        <end position="657"/>
    </location>
</feature>
<dbReference type="InterPro" id="IPR017853">
    <property type="entry name" value="GH"/>
</dbReference>
<dbReference type="Pfam" id="PF17801">
    <property type="entry name" value="Melibiase_C"/>
    <property type="match status" value="1"/>
</dbReference>
<dbReference type="InterPro" id="IPR041233">
    <property type="entry name" value="Melibiase_C"/>
</dbReference>
<reference evidence="7 9" key="1">
    <citation type="submission" date="2016-08" db="EMBL/GenBank/DDBJ databases">
        <title>Characterization of Isolates of Eisenbergiella tayi Derived from Blood Cultures, Using Whole Genome Sequencing.</title>
        <authorList>
            <person name="Bernier A.-M."/>
            <person name="Burdz T."/>
            <person name="Wiebe D."/>
            <person name="Bernard K."/>
        </authorList>
    </citation>
    <scope>NUCLEOTIDE SEQUENCE [LARGE SCALE GENOMIC DNA]</scope>
    <source>
        <strain evidence="7 9">NML120146</strain>
    </source>
</reference>
<dbReference type="Gene3D" id="3.20.20.70">
    <property type="entry name" value="Aldolase class I"/>
    <property type="match status" value="1"/>
</dbReference>
<dbReference type="Proteomes" id="UP000094271">
    <property type="component" value="Unassembled WGS sequence"/>
</dbReference>
<dbReference type="InterPro" id="IPR002241">
    <property type="entry name" value="Glyco_hydro_27"/>
</dbReference>
<dbReference type="AlphaFoldDB" id="A0A1E3UK82"/>
<evidence type="ECO:0000313" key="8">
    <source>
        <dbReference type="Proteomes" id="UP000094271"/>
    </source>
</evidence>
<evidence type="ECO:0000256" key="2">
    <source>
        <dbReference type="ARBA" id="ARBA00022729"/>
    </source>
</evidence>
<evidence type="ECO:0000313" key="6">
    <source>
        <dbReference type="EMBL" id="ODR53066.1"/>
    </source>
</evidence>
<keyword evidence="4" id="KW-0326">Glycosidase</keyword>
<sequence>MGVNMNIDWGGLQLNEETGCFSICFSGGEFKNLHAQVRLQDGTCLKTTDMKQHTKRVSEEKTEIGGCRREEFIHEDGGRIRLIQQFDVYADYITIRLLAEGEDVLSTNCMTPLYGCGEEPVLVMKEKDIRFLSVPFDNDKWAKFVDYPVKYSRMSYEFTVVHPEKGNAGLVMGSVDHDCWKTGFQAAADKDGSIVEFRGISGVATEDTRDLDGAEHGWLSGTQVCSSRIFLGWFEDTRDGLQAFGKANAAVKPALPWEGPVIFGWNSWAALMGKVTFEKYKEACDFMKSIKDTYQGSDGKQYVNYDAAWGRFTNKMRDSVAYAEANGQEPGTYYSPFITHEHQFKQEVPGTNGNYLFEDLLLRDKDGKILPQIDGLYSLDPTHPGTMDYISYETDNIIKWGFRSVKTDFVGHGCREGIFYNKDITTGVQAFNFGMSHFVECLSEKRAGYPIFISLSIAPIMPHGYGHARRISCDAFGSLDQSAYLNNCITYLWWMNDCLYRFNDPDHIVTYKTYDKHSTTLEEGRTRYHTGVICGSLMLTSDDYGIPEARERAREVLTNEEINAVARKGESFRPVSGAQGEFAADVFARKDEDAVVVAAFNYSLSDERQVVIPVEEIGLEKGQRCKVKDLWTKKVTECEDGYVRIKLIPAQSVMIKVYS</sequence>
<evidence type="ECO:0000313" key="9">
    <source>
        <dbReference type="Proteomes" id="UP000094869"/>
    </source>
</evidence>
<dbReference type="InterPro" id="IPR013785">
    <property type="entry name" value="Aldolase_TIM"/>
</dbReference>
<evidence type="ECO:0000256" key="3">
    <source>
        <dbReference type="ARBA" id="ARBA00022801"/>
    </source>
</evidence>
<dbReference type="SUPFAM" id="SSF51445">
    <property type="entry name" value="(Trans)glycosidases"/>
    <property type="match status" value="1"/>
</dbReference>
<accession>A0A1E3UK82</accession>
<comment type="similarity">
    <text evidence="1">Belongs to the glycosyl hydrolase 27 family.</text>
</comment>
<evidence type="ECO:0000313" key="7">
    <source>
        <dbReference type="EMBL" id="ODR55417.1"/>
    </source>
</evidence>
<dbReference type="GO" id="GO:0005975">
    <property type="term" value="P:carbohydrate metabolic process"/>
    <property type="evidence" value="ECO:0007669"/>
    <property type="project" value="InterPro"/>
</dbReference>
<dbReference type="Gene3D" id="2.60.40.1180">
    <property type="entry name" value="Golgi alpha-mannosidase II"/>
    <property type="match status" value="1"/>
</dbReference>
<protein>
    <recommendedName>
        <fullName evidence="5">Alpha galactosidase C-terminal domain-containing protein</fullName>
    </recommendedName>
</protein>
<keyword evidence="9" id="KW-1185">Reference proteome</keyword>
<evidence type="ECO:0000259" key="5">
    <source>
        <dbReference type="Pfam" id="PF17801"/>
    </source>
</evidence>
<comment type="caution">
    <text evidence="6">The sequence shown here is derived from an EMBL/GenBank/DDBJ whole genome shotgun (WGS) entry which is preliminary data.</text>
</comment>
<dbReference type="PANTHER" id="PTHR11452">
    <property type="entry name" value="ALPHA-GALACTOSIDASE/ALPHA-N-ACETYLGALACTOSAMINIDASE"/>
    <property type="match status" value="1"/>
</dbReference>
<reference evidence="6 8" key="2">
    <citation type="submission" date="2016-08" db="EMBL/GenBank/DDBJ databases">
        <authorList>
            <person name="Seilhamer J.J."/>
        </authorList>
    </citation>
    <scope>NUCLEOTIDE SEQUENCE [LARGE SCALE GENOMIC DNA]</scope>
    <source>
        <strain evidence="6 8">NML150140-1</strain>
    </source>
</reference>
<dbReference type="Proteomes" id="UP000094869">
    <property type="component" value="Unassembled WGS sequence"/>
</dbReference>
<dbReference type="GO" id="GO:0004553">
    <property type="term" value="F:hydrolase activity, hydrolyzing O-glycosyl compounds"/>
    <property type="evidence" value="ECO:0007669"/>
    <property type="project" value="InterPro"/>
</dbReference>
<evidence type="ECO:0000256" key="1">
    <source>
        <dbReference type="ARBA" id="ARBA00009743"/>
    </source>
</evidence>
<proteinExistence type="inferred from homology"/>
<dbReference type="EMBL" id="MEHD01000024">
    <property type="protein sequence ID" value="ODR55417.1"/>
    <property type="molecule type" value="Genomic_DNA"/>
</dbReference>
<dbReference type="PANTHER" id="PTHR11452:SF75">
    <property type="entry name" value="ALPHA-GALACTOSIDASE MEL1"/>
    <property type="match status" value="1"/>
</dbReference>
<dbReference type="EMBL" id="MEHA01000005">
    <property type="protein sequence ID" value="ODR53066.1"/>
    <property type="molecule type" value="Genomic_DNA"/>
</dbReference>
<gene>
    <name evidence="6" type="ORF">BEI59_09390</name>
    <name evidence="7" type="ORF">BEI63_14355</name>
</gene>
<dbReference type="SUPFAM" id="SSF51011">
    <property type="entry name" value="Glycosyl hydrolase domain"/>
    <property type="match status" value="1"/>
</dbReference>
<dbReference type="InterPro" id="IPR013780">
    <property type="entry name" value="Glyco_hydro_b"/>
</dbReference>
<keyword evidence="3" id="KW-0378">Hydrolase</keyword>
<name>A0A1E3UK82_9FIRM</name>
<keyword evidence="2" id="KW-0732">Signal</keyword>